<dbReference type="EMBL" id="JAEQMG010000163">
    <property type="protein sequence ID" value="MBK6089946.1"/>
    <property type="molecule type" value="Genomic_DNA"/>
</dbReference>
<dbReference type="AlphaFoldDB" id="A0A934WU50"/>
<keyword evidence="3" id="KW-1185">Reference proteome</keyword>
<evidence type="ECO:0000256" key="1">
    <source>
        <dbReference type="SAM" id="Phobius"/>
    </source>
</evidence>
<dbReference type="Pfam" id="PF16316">
    <property type="entry name" value="DUF4956"/>
    <property type="match status" value="1"/>
</dbReference>
<sequence length="221" mass="24101">MTFNTIFSGDSITLTQGLIAAGTALLLGFISSYVYRFKSYCSKSFAVTLTIIPTIVAMLIMMVNGLSAGAGIAVLGVFSLVRFRSQPGSSRELLAIMLSMAIGLACGGGYITFAVFAAVVVCVVWIILFATPFGNTAKKELRIEIPENLDYEGLFDDIFKEFTTKNEVITVKTVQMGSVYELRYHISMKKDKNEKAFIDAIRARNGNLPVSCGRAKNETEL</sequence>
<reference evidence="2" key="1">
    <citation type="submission" date="2021-01" db="EMBL/GenBank/DDBJ databases">
        <title>Genome public.</title>
        <authorList>
            <person name="Liu C."/>
            <person name="Sun Q."/>
        </authorList>
    </citation>
    <scope>NUCLEOTIDE SEQUENCE</scope>
    <source>
        <strain evidence="2">M6</strain>
    </source>
</reference>
<organism evidence="2 3">
    <name type="scientific">Ruminococcus difficilis</name>
    <dbReference type="NCBI Taxonomy" id="2763069"/>
    <lineage>
        <taxon>Bacteria</taxon>
        <taxon>Bacillati</taxon>
        <taxon>Bacillota</taxon>
        <taxon>Clostridia</taxon>
        <taxon>Eubacteriales</taxon>
        <taxon>Oscillospiraceae</taxon>
        <taxon>Ruminococcus</taxon>
    </lineage>
</organism>
<dbReference type="Proteomes" id="UP000633365">
    <property type="component" value="Unassembled WGS sequence"/>
</dbReference>
<dbReference type="InterPro" id="IPR032531">
    <property type="entry name" value="DUF4956"/>
</dbReference>
<dbReference type="RefSeq" id="WP_201428637.1">
    <property type="nucleotide sequence ID" value="NZ_JAEQMG010000163.1"/>
</dbReference>
<name>A0A934WU50_9FIRM</name>
<accession>A0A934WU50</accession>
<keyword evidence="1" id="KW-0812">Transmembrane</keyword>
<evidence type="ECO:0000313" key="2">
    <source>
        <dbReference type="EMBL" id="MBK6089946.1"/>
    </source>
</evidence>
<feature type="transmembrane region" description="Helical" evidence="1">
    <location>
        <begin position="116"/>
        <end position="134"/>
    </location>
</feature>
<feature type="transmembrane region" description="Helical" evidence="1">
    <location>
        <begin position="12"/>
        <end position="35"/>
    </location>
</feature>
<gene>
    <name evidence="2" type="ORF">JKK62_15075</name>
</gene>
<proteinExistence type="predicted"/>
<keyword evidence="1" id="KW-0472">Membrane</keyword>
<evidence type="ECO:0000313" key="3">
    <source>
        <dbReference type="Proteomes" id="UP000633365"/>
    </source>
</evidence>
<protein>
    <submittedName>
        <fullName evidence="2">DUF4956 domain-containing protein</fullName>
    </submittedName>
</protein>
<comment type="caution">
    <text evidence="2">The sequence shown here is derived from an EMBL/GenBank/DDBJ whole genome shotgun (WGS) entry which is preliminary data.</text>
</comment>
<feature type="transmembrane region" description="Helical" evidence="1">
    <location>
        <begin position="55"/>
        <end position="81"/>
    </location>
</feature>
<keyword evidence="1" id="KW-1133">Transmembrane helix</keyword>